<comment type="subcellular location">
    <subcellularLocation>
        <location evidence="1">Nucleus</location>
    </subcellularLocation>
</comment>
<dbReference type="PANTHER" id="PTHR33669:SF14">
    <property type="entry name" value="NRR REPRESSOR HOMOLOG 3"/>
    <property type="match status" value="1"/>
</dbReference>
<evidence type="ECO:0000313" key="6">
    <source>
        <dbReference type="Proteomes" id="UP000639772"/>
    </source>
</evidence>
<dbReference type="Proteomes" id="UP000639772">
    <property type="component" value="Chromosome 12"/>
</dbReference>
<keyword evidence="3" id="KW-0539">Nucleus</keyword>
<evidence type="ECO:0000256" key="3">
    <source>
        <dbReference type="ARBA" id="ARBA00023242"/>
    </source>
</evidence>
<gene>
    <name evidence="5" type="ORF">HPP92_022834</name>
</gene>
<dbReference type="OrthoDB" id="693542at2759"/>
<dbReference type="InterPro" id="IPR031425">
    <property type="entry name" value="NPR1/NH1-interacting"/>
</dbReference>
<name>A0A835PWF2_VANPL</name>
<comment type="similarity">
    <text evidence="2">Belongs to the NPR1-interactor family.</text>
</comment>
<evidence type="ECO:0000256" key="1">
    <source>
        <dbReference type="ARBA" id="ARBA00004123"/>
    </source>
</evidence>
<comment type="caution">
    <text evidence="5">The sequence shown here is derived from an EMBL/GenBank/DDBJ whole genome shotgun (WGS) entry which is preliminary data.</text>
</comment>
<feature type="region of interest" description="Disordered" evidence="4">
    <location>
        <begin position="91"/>
        <end position="124"/>
    </location>
</feature>
<dbReference type="GO" id="GO:0010112">
    <property type="term" value="P:regulation of systemic acquired resistance"/>
    <property type="evidence" value="ECO:0007669"/>
    <property type="project" value="InterPro"/>
</dbReference>
<dbReference type="Pfam" id="PF15699">
    <property type="entry name" value="NPR1_interact"/>
    <property type="match status" value="1"/>
</dbReference>
<protein>
    <submittedName>
        <fullName evidence="5">Uncharacterized protein</fullName>
    </submittedName>
</protein>
<accession>A0A835PWF2</accession>
<dbReference type="EMBL" id="JADCNM010000012">
    <property type="protein sequence ID" value="KAG0459706.1"/>
    <property type="molecule type" value="Genomic_DNA"/>
</dbReference>
<reference evidence="5 6" key="1">
    <citation type="journal article" date="2020" name="Nat. Food">
        <title>A phased Vanilla planifolia genome enables genetic improvement of flavour and production.</title>
        <authorList>
            <person name="Hasing T."/>
            <person name="Tang H."/>
            <person name="Brym M."/>
            <person name="Khazi F."/>
            <person name="Huang T."/>
            <person name="Chambers A.H."/>
        </authorList>
    </citation>
    <scope>NUCLEOTIDE SEQUENCE [LARGE SCALE GENOMIC DNA]</scope>
    <source>
        <tissue evidence="5">Leaf</tissue>
    </source>
</reference>
<feature type="region of interest" description="Disordered" evidence="4">
    <location>
        <begin position="20"/>
        <end position="40"/>
    </location>
</feature>
<dbReference type="GO" id="GO:0005634">
    <property type="term" value="C:nucleus"/>
    <property type="evidence" value="ECO:0007669"/>
    <property type="project" value="UniProtKB-SubCell"/>
</dbReference>
<sequence length="168" mass="19170">MDPIDNGVQGLLATMREECKEKRASLSPVSDLAGTTEEEVEDPKIEKFYALVERMQETRDLWNRARQPSKRIRRMETSLWKPAFEWEDFALGTSERGGDEGEGKRRSGSKASEEEESVSKQTCSWCSKENLKEVEEMLALEKKGEVGYNDEKMQIRVCAGKDEDKGKV</sequence>
<dbReference type="AlphaFoldDB" id="A0A835PWF2"/>
<evidence type="ECO:0000256" key="4">
    <source>
        <dbReference type="SAM" id="MobiDB-lite"/>
    </source>
</evidence>
<evidence type="ECO:0000313" key="5">
    <source>
        <dbReference type="EMBL" id="KAG0459706.1"/>
    </source>
</evidence>
<organism evidence="5 6">
    <name type="scientific">Vanilla planifolia</name>
    <name type="common">Vanilla</name>
    <dbReference type="NCBI Taxonomy" id="51239"/>
    <lineage>
        <taxon>Eukaryota</taxon>
        <taxon>Viridiplantae</taxon>
        <taxon>Streptophyta</taxon>
        <taxon>Embryophyta</taxon>
        <taxon>Tracheophyta</taxon>
        <taxon>Spermatophyta</taxon>
        <taxon>Magnoliopsida</taxon>
        <taxon>Liliopsida</taxon>
        <taxon>Asparagales</taxon>
        <taxon>Orchidaceae</taxon>
        <taxon>Vanilloideae</taxon>
        <taxon>Vanilleae</taxon>
        <taxon>Vanilla</taxon>
    </lineage>
</organism>
<feature type="compositionally biased region" description="Basic and acidic residues" evidence="4">
    <location>
        <begin position="96"/>
        <end position="105"/>
    </location>
</feature>
<proteinExistence type="inferred from homology"/>
<evidence type="ECO:0000256" key="2">
    <source>
        <dbReference type="ARBA" id="ARBA00009937"/>
    </source>
</evidence>
<dbReference type="PANTHER" id="PTHR33669">
    <property type="entry name" value="PROTEIN NEGATIVE REGULATOR OF RESISTANCE"/>
    <property type="match status" value="1"/>
</dbReference>